<feature type="transmembrane region" description="Helical" evidence="9">
    <location>
        <begin position="395"/>
        <end position="418"/>
    </location>
</feature>
<dbReference type="STRING" id="66420.A0A194Q5D6"/>
<keyword evidence="2" id="KW-0813">Transport</keyword>
<dbReference type="GO" id="GO:0022857">
    <property type="term" value="F:transmembrane transporter activity"/>
    <property type="evidence" value="ECO:0007669"/>
    <property type="project" value="InterPro"/>
</dbReference>
<dbReference type="EMBL" id="KQ459460">
    <property type="protein sequence ID" value="KPJ00762.1"/>
    <property type="molecule type" value="Genomic_DNA"/>
</dbReference>
<keyword evidence="4" id="KW-0762">Sugar transport</keyword>
<keyword evidence="13" id="KW-1185">Reference proteome</keyword>
<feature type="transmembrane region" description="Helical" evidence="9">
    <location>
        <begin position="490"/>
        <end position="514"/>
    </location>
</feature>
<feature type="chain" id="PRO_5008264063" evidence="10">
    <location>
        <begin position="17"/>
        <end position="532"/>
    </location>
</feature>
<dbReference type="InterPro" id="IPR005829">
    <property type="entry name" value="Sugar_transporter_CS"/>
</dbReference>
<comment type="subcellular location">
    <subcellularLocation>
        <location evidence="1">Cell membrane</location>
        <topology evidence="1">Multi-pass membrane protein</topology>
    </subcellularLocation>
</comment>
<dbReference type="SUPFAM" id="SSF103473">
    <property type="entry name" value="MFS general substrate transporter"/>
    <property type="match status" value="1"/>
</dbReference>
<feature type="signal peptide" evidence="10">
    <location>
        <begin position="1"/>
        <end position="16"/>
    </location>
</feature>
<keyword evidence="7 9" id="KW-0472">Membrane</keyword>
<evidence type="ECO:0000256" key="1">
    <source>
        <dbReference type="ARBA" id="ARBA00004651"/>
    </source>
</evidence>
<evidence type="ECO:0000256" key="5">
    <source>
        <dbReference type="ARBA" id="ARBA00022692"/>
    </source>
</evidence>
<name>A0A194Q5D6_PAPXU</name>
<keyword evidence="8" id="KW-0325">Glycoprotein</keyword>
<organism evidence="12 13">
    <name type="scientific">Papilio xuthus</name>
    <name type="common">Asian swallowtail butterfly</name>
    <dbReference type="NCBI Taxonomy" id="66420"/>
    <lineage>
        <taxon>Eukaryota</taxon>
        <taxon>Metazoa</taxon>
        <taxon>Ecdysozoa</taxon>
        <taxon>Arthropoda</taxon>
        <taxon>Hexapoda</taxon>
        <taxon>Insecta</taxon>
        <taxon>Pterygota</taxon>
        <taxon>Neoptera</taxon>
        <taxon>Endopterygota</taxon>
        <taxon>Lepidoptera</taxon>
        <taxon>Glossata</taxon>
        <taxon>Ditrysia</taxon>
        <taxon>Papilionoidea</taxon>
        <taxon>Papilionidae</taxon>
        <taxon>Papilioninae</taxon>
        <taxon>Papilio</taxon>
    </lineage>
</organism>
<keyword evidence="5 9" id="KW-0812">Transmembrane</keyword>
<dbReference type="InterPro" id="IPR036259">
    <property type="entry name" value="MFS_trans_sf"/>
</dbReference>
<evidence type="ECO:0000256" key="10">
    <source>
        <dbReference type="SAM" id="SignalP"/>
    </source>
</evidence>
<dbReference type="PRINTS" id="PR00171">
    <property type="entry name" value="SUGRTRNSPORT"/>
</dbReference>
<dbReference type="Gene3D" id="1.20.1250.20">
    <property type="entry name" value="MFS general substrate transporter like domains"/>
    <property type="match status" value="1"/>
</dbReference>
<dbReference type="Proteomes" id="UP000053268">
    <property type="component" value="Unassembled WGS sequence"/>
</dbReference>
<dbReference type="PROSITE" id="PS00217">
    <property type="entry name" value="SUGAR_TRANSPORT_2"/>
    <property type="match status" value="1"/>
</dbReference>
<feature type="transmembrane region" description="Helical" evidence="9">
    <location>
        <begin position="328"/>
        <end position="348"/>
    </location>
</feature>
<evidence type="ECO:0000256" key="3">
    <source>
        <dbReference type="ARBA" id="ARBA00022475"/>
    </source>
</evidence>
<keyword evidence="3" id="KW-1003">Cell membrane</keyword>
<dbReference type="GO" id="GO:0005886">
    <property type="term" value="C:plasma membrane"/>
    <property type="evidence" value="ECO:0007669"/>
    <property type="project" value="UniProtKB-SubCell"/>
</dbReference>
<feature type="transmembrane region" description="Helical" evidence="9">
    <location>
        <begin position="240"/>
        <end position="259"/>
    </location>
</feature>
<proteinExistence type="predicted"/>
<evidence type="ECO:0000256" key="2">
    <source>
        <dbReference type="ARBA" id="ARBA00022448"/>
    </source>
</evidence>
<feature type="transmembrane region" description="Helical" evidence="9">
    <location>
        <begin position="368"/>
        <end position="388"/>
    </location>
</feature>
<feature type="transmembrane region" description="Helical" evidence="9">
    <location>
        <begin position="128"/>
        <end position="150"/>
    </location>
</feature>
<dbReference type="InterPro" id="IPR003663">
    <property type="entry name" value="Sugar/inositol_transpt"/>
</dbReference>
<sequence>MQFIIIIISLNLSTAGRRPSPSIATVPGPVPPRPHPLHSRNLAQIDLYKCFAKEPTIGEVLGYAVSRCWCEGRSNPPPLNMSSLSMSSCMANLALMLYGLETGWMSPITRSLQSDESPIGVPLTDNEVSLVASILCVFGAISAPFYSYIADIYGRKYAVITVPTFGMLSWITRLSFPSTVGLVVGRAFAGVAAGGSFIVVPMYVKEISQDDIRGLLGSLLVMALNSGILFMYIMGAYLDYFLVLWMVLSLSILTIVLMIKMPESPSFLVKKGYVEEATKTIAFLRGLDVDNESVKREIDILKKQQLYFESLPKTSLVAIFKNKNWRGLVILALLIITVHATNGTFAIINYGSSILASSGVQSSISAEMQALSFPVMLIIGSLVSMGCVERFGRKPLLVGCLLISACSTGSMGCGMLLQANGISPPSWLPVLAMVCTIFGYAAGICPLPFIIMSEMLNFQIRAKVMGLVLMHSWCMSFLQLMLYAPITATLGMYTTFFCFAGINLVGFFVALILLPETKGKSDEQIEEEFRKK</sequence>
<dbReference type="PANTHER" id="PTHR48021">
    <property type="match status" value="1"/>
</dbReference>
<protein>
    <submittedName>
        <fullName evidence="12">Facilitated trehalose transporter Tret1</fullName>
    </submittedName>
</protein>
<dbReference type="AlphaFoldDB" id="A0A194Q5D6"/>
<dbReference type="FunFam" id="1.20.1250.20:FF:000218">
    <property type="entry name" value="facilitated trehalose transporter Tret1"/>
    <property type="match status" value="1"/>
</dbReference>
<dbReference type="InterPro" id="IPR050549">
    <property type="entry name" value="MFS_Trehalose_Transporter"/>
</dbReference>
<dbReference type="Pfam" id="PF00083">
    <property type="entry name" value="Sugar_tr"/>
    <property type="match status" value="1"/>
</dbReference>
<evidence type="ECO:0000256" key="4">
    <source>
        <dbReference type="ARBA" id="ARBA00022597"/>
    </source>
</evidence>
<dbReference type="PROSITE" id="PS00216">
    <property type="entry name" value="SUGAR_TRANSPORT_1"/>
    <property type="match status" value="1"/>
</dbReference>
<reference evidence="12 13" key="1">
    <citation type="journal article" date="2015" name="Nat. Commun.">
        <title>Outbred genome sequencing and CRISPR/Cas9 gene editing in butterflies.</title>
        <authorList>
            <person name="Li X."/>
            <person name="Fan D."/>
            <person name="Zhang W."/>
            <person name="Liu G."/>
            <person name="Zhang L."/>
            <person name="Zhao L."/>
            <person name="Fang X."/>
            <person name="Chen L."/>
            <person name="Dong Y."/>
            <person name="Chen Y."/>
            <person name="Ding Y."/>
            <person name="Zhao R."/>
            <person name="Feng M."/>
            <person name="Zhu Y."/>
            <person name="Feng Y."/>
            <person name="Jiang X."/>
            <person name="Zhu D."/>
            <person name="Xiang H."/>
            <person name="Feng X."/>
            <person name="Li S."/>
            <person name="Wang J."/>
            <person name="Zhang G."/>
            <person name="Kronforst M.R."/>
            <person name="Wang W."/>
        </authorList>
    </citation>
    <scope>NUCLEOTIDE SEQUENCE [LARGE SCALE GENOMIC DNA]</scope>
    <source>
        <strain evidence="12">Ya'a_city_454_Px</strain>
        <tissue evidence="12">Whole body</tissue>
    </source>
</reference>
<feature type="transmembrane region" description="Helical" evidence="9">
    <location>
        <begin position="215"/>
        <end position="234"/>
    </location>
</feature>
<dbReference type="PANTHER" id="PTHR48021:SF33">
    <property type="entry name" value="AT22075P-RELATED"/>
    <property type="match status" value="1"/>
</dbReference>
<evidence type="ECO:0000256" key="8">
    <source>
        <dbReference type="ARBA" id="ARBA00023180"/>
    </source>
</evidence>
<accession>A0A194Q5D6</accession>
<evidence type="ECO:0000259" key="11">
    <source>
        <dbReference type="PROSITE" id="PS50850"/>
    </source>
</evidence>
<evidence type="ECO:0000313" key="13">
    <source>
        <dbReference type="Proteomes" id="UP000053268"/>
    </source>
</evidence>
<gene>
    <name evidence="12" type="ORF">RR46_07601</name>
</gene>
<evidence type="ECO:0000313" key="12">
    <source>
        <dbReference type="EMBL" id="KPJ00762.1"/>
    </source>
</evidence>
<feature type="transmembrane region" description="Helical" evidence="9">
    <location>
        <begin position="157"/>
        <end position="176"/>
    </location>
</feature>
<evidence type="ECO:0000256" key="6">
    <source>
        <dbReference type="ARBA" id="ARBA00022989"/>
    </source>
</evidence>
<keyword evidence="10" id="KW-0732">Signal</keyword>
<feature type="transmembrane region" description="Helical" evidence="9">
    <location>
        <begin position="464"/>
        <end position="484"/>
    </location>
</feature>
<dbReference type="InterPro" id="IPR005828">
    <property type="entry name" value="MFS_sugar_transport-like"/>
</dbReference>
<keyword evidence="6 9" id="KW-1133">Transmembrane helix</keyword>
<evidence type="ECO:0000256" key="9">
    <source>
        <dbReference type="SAM" id="Phobius"/>
    </source>
</evidence>
<feature type="transmembrane region" description="Helical" evidence="9">
    <location>
        <begin position="430"/>
        <end position="452"/>
    </location>
</feature>
<feature type="transmembrane region" description="Helical" evidence="9">
    <location>
        <begin position="182"/>
        <end position="203"/>
    </location>
</feature>
<evidence type="ECO:0000256" key="7">
    <source>
        <dbReference type="ARBA" id="ARBA00023136"/>
    </source>
</evidence>
<dbReference type="InterPro" id="IPR020846">
    <property type="entry name" value="MFS_dom"/>
</dbReference>
<dbReference type="PROSITE" id="PS50850">
    <property type="entry name" value="MFS"/>
    <property type="match status" value="1"/>
</dbReference>
<feature type="domain" description="Major facilitator superfamily (MFS) profile" evidence="11">
    <location>
        <begin position="87"/>
        <end position="518"/>
    </location>
</feature>